<dbReference type="InterPro" id="IPR001839">
    <property type="entry name" value="TGF-b_C"/>
</dbReference>
<dbReference type="AlphaFoldDB" id="A0ABD0NG63"/>
<dbReference type="InterPro" id="IPR006799">
    <property type="entry name" value="AMH_N"/>
</dbReference>
<evidence type="ECO:0000256" key="1">
    <source>
        <dbReference type="ARBA" id="ARBA00004613"/>
    </source>
</evidence>
<dbReference type="Proteomes" id="UP001529510">
    <property type="component" value="Unassembled WGS sequence"/>
</dbReference>
<keyword evidence="2" id="KW-0964">Secreted</keyword>
<evidence type="ECO:0000256" key="5">
    <source>
        <dbReference type="RuleBase" id="RU000354"/>
    </source>
</evidence>
<dbReference type="Gene3D" id="2.10.90.10">
    <property type="entry name" value="Cystine-knot cytokines"/>
    <property type="match status" value="1"/>
</dbReference>
<dbReference type="GO" id="GO:0008083">
    <property type="term" value="F:growth factor activity"/>
    <property type="evidence" value="ECO:0007669"/>
    <property type="project" value="UniProtKB-KW"/>
</dbReference>
<organism evidence="7 8">
    <name type="scientific">Cirrhinus mrigala</name>
    <name type="common">Mrigala</name>
    <dbReference type="NCBI Taxonomy" id="683832"/>
    <lineage>
        <taxon>Eukaryota</taxon>
        <taxon>Metazoa</taxon>
        <taxon>Chordata</taxon>
        <taxon>Craniata</taxon>
        <taxon>Vertebrata</taxon>
        <taxon>Euteleostomi</taxon>
        <taxon>Actinopterygii</taxon>
        <taxon>Neopterygii</taxon>
        <taxon>Teleostei</taxon>
        <taxon>Ostariophysi</taxon>
        <taxon>Cypriniformes</taxon>
        <taxon>Cyprinidae</taxon>
        <taxon>Labeoninae</taxon>
        <taxon>Labeonini</taxon>
        <taxon>Cirrhinus</taxon>
    </lineage>
</organism>
<dbReference type="GO" id="GO:0005576">
    <property type="term" value="C:extracellular region"/>
    <property type="evidence" value="ECO:0007669"/>
    <property type="project" value="UniProtKB-SubCell"/>
</dbReference>
<evidence type="ECO:0000256" key="4">
    <source>
        <dbReference type="ARBA" id="ARBA00022782"/>
    </source>
</evidence>
<dbReference type="PANTHER" id="PTHR15009:SF4">
    <property type="entry name" value="MUELLERIAN-INHIBITING FACTOR"/>
    <property type="match status" value="1"/>
</dbReference>
<gene>
    <name evidence="7" type="ORF">M9458_043951</name>
</gene>
<dbReference type="PROSITE" id="PS51362">
    <property type="entry name" value="TGF_BETA_2"/>
    <property type="match status" value="1"/>
</dbReference>
<evidence type="ECO:0000313" key="7">
    <source>
        <dbReference type="EMBL" id="KAL0160226.1"/>
    </source>
</evidence>
<dbReference type="InterPro" id="IPR021203">
    <property type="entry name" value="Muellerian-inhibiting_factor"/>
</dbReference>
<comment type="subcellular location">
    <subcellularLocation>
        <location evidence="1">Secreted</location>
    </subcellularLocation>
</comment>
<dbReference type="SUPFAM" id="SSF57501">
    <property type="entry name" value="Cystine-knot cytokines"/>
    <property type="match status" value="1"/>
</dbReference>
<dbReference type="GO" id="GO:0030154">
    <property type="term" value="P:cell differentiation"/>
    <property type="evidence" value="ECO:0007669"/>
    <property type="project" value="UniProtKB-KW"/>
</dbReference>
<dbReference type="Pfam" id="PF04709">
    <property type="entry name" value="AMH_N"/>
    <property type="match status" value="1"/>
</dbReference>
<dbReference type="Pfam" id="PF00019">
    <property type="entry name" value="TGF_beta"/>
    <property type="match status" value="1"/>
</dbReference>
<evidence type="ECO:0000256" key="2">
    <source>
        <dbReference type="ARBA" id="ARBA00022525"/>
    </source>
</evidence>
<sequence>MFLFFFFRNLLDDRLPSRTYLFLCELQKFLSDVVPQKEGLTPQEGVSLDTLDSLPPLSLGMSSSESLLSGLVNSSTPTVFVFPERQQGLRTHQVEVTLDSPLLSVLRMRLDEAMAQIKQQKAGQKMIDRLQKLSELSGLSPDGGDDEAVAKDHKEAQYRSILLLKALQVVLSTWEQMMMAHHLTVSLRKFFLEPSNININNCEGVCRFPLTTGNNHAILLNSHIQSGQPVNRSLCCVPVEFDDLYVIELESEGTNIVFKTNVVATKCECR</sequence>
<feature type="domain" description="TGF-beta family profile" evidence="6">
    <location>
        <begin position="181"/>
        <end position="270"/>
    </location>
</feature>
<keyword evidence="3" id="KW-0732">Signal</keyword>
<keyword evidence="4" id="KW-0221">Differentiation</keyword>
<keyword evidence="5" id="KW-0339">Growth factor</keyword>
<dbReference type="EMBL" id="JAMKFB020000022">
    <property type="protein sequence ID" value="KAL0160226.1"/>
    <property type="molecule type" value="Genomic_DNA"/>
</dbReference>
<evidence type="ECO:0000256" key="3">
    <source>
        <dbReference type="ARBA" id="ARBA00022729"/>
    </source>
</evidence>
<proteinExistence type="inferred from homology"/>
<comment type="similarity">
    <text evidence="5">Belongs to the TGF-beta family.</text>
</comment>
<keyword evidence="8" id="KW-1185">Reference proteome</keyword>
<name>A0ABD0NG63_CIRMR</name>
<reference evidence="7 8" key="1">
    <citation type="submission" date="2024-05" db="EMBL/GenBank/DDBJ databases">
        <title>Genome sequencing and assembly of Indian major carp, Cirrhinus mrigala (Hamilton, 1822).</title>
        <authorList>
            <person name="Mohindra V."/>
            <person name="Chowdhury L.M."/>
            <person name="Lal K."/>
            <person name="Jena J.K."/>
        </authorList>
    </citation>
    <scope>NUCLEOTIDE SEQUENCE [LARGE SCALE GENOMIC DNA]</scope>
    <source>
        <strain evidence="7">CM1030</strain>
        <tissue evidence="7">Blood</tissue>
    </source>
</reference>
<dbReference type="InterPro" id="IPR029034">
    <property type="entry name" value="Cystine-knot_cytokine"/>
</dbReference>
<dbReference type="SMART" id="SM00204">
    <property type="entry name" value="TGFB"/>
    <property type="match status" value="1"/>
</dbReference>
<protein>
    <recommendedName>
        <fullName evidence="6">TGF-beta family profile domain-containing protein</fullName>
    </recommendedName>
</protein>
<comment type="caution">
    <text evidence="7">The sequence shown here is derived from an EMBL/GenBank/DDBJ whole genome shotgun (WGS) entry which is preliminary data.</text>
</comment>
<evidence type="ECO:0000259" key="6">
    <source>
        <dbReference type="PROSITE" id="PS51362"/>
    </source>
</evidence>
<evidence type="ECO:0000313" key="8">
    <source>
        <dbReference type="Proteomes" id="UP001529510"/>
    </source>
</evidence>
<dbReference type="PANTHER" id="PTHR15009">
    <property type="entry name" value="MUELLERIAN-INHIBITING FACTOR"/>
    <property type="match status" value="1"/>
</dbReference>
<accession>A0ABD0NG63</accession>